<evidence type="ECO:0000313" key="7">
    <source>
        <dbReference type="Proteomes" id="UP000525987"/>
    </source>
</evidence>
<dbReference type="SUPFAM" id="SSF46785">
    <property type="entry name" value="Winged helix' DNA-binding domain"/>
    <property type="match status" value="1"/>
</dbReference>
<gene>
    <name evidence="6" type="ORF">FHR96_000457</name>
</gene>
<dbReference type="InterPro" id="IPR036390">
    <property type="entry name" value="WH_DNA-bd_sf"/>
</dbReference>
<dbReference type="Gene3D" id="3.40.190.10">
    <property type="entry name" value="Periplasmic binding protein-like II"/>
    <property type="match status" value="2"/>
</dbReference>
<dbReference type="GO" id="GO:0032993">
    <property type="term" value="C:protein-DNA complex"/>
    <property type="evidence" value="ECO:0007669"/>
    <property type="project" value="TreeGrafter"/>
</dbReference>
<dbReference type="PROSITE" id="PS50931">
    <property type="entry name" value="HTH_LYSR"/>
    <property type="match status" value="1"/>
</dbReference>
<proteinExistence type="inferred from homology"/>
<dbReference type="Gene3D" id="1.10.10.10">
    <property type="entry name" value="Winged helix-like DNA-binding domain superfamily/Winged helix DNA-binding domain"/>
    <property type="match status" value="1"/>
</dbReference>
<dbReference type="PANTHER" id="PTHR30346">
    <property type="entry name" value="TRANSCRIPTIONAL DUAL REGULATOR HCAR-RELATED"/>
    <property type="match status" value="1"/>
</dbReference>
<dbReference type="InterPro" id="IPR005119">
    <property type="entry name" value="LysR_subst-bd"/>
</dbReference>
<dbReference type="FunFam" id="1.10.10.10:FF:000001">
    <property type="entry name" value="LysR family transcriptional regulator"/>
    <property type="match status" value="1"/>
</dbReference>
<dbReference type="Pfam" id="PF00126">
    <property type="entry name" value="HTH_1"/>
    <property type="match status" value="1"/>
</dbReference>
<keyword evidence="3 6" id="KW-0238">DNA-binding</keyword>
<evidence type="ECO:0000259" key="5">
    <source>
        <dbReference type="PROSITE" id="PS50931"/>
    </source>
</evidence>
<evidence type="ECO:0000256" key="1">
    <source>
        <dbReference type="ARBA" id="ARBA00009437"/>
    </source>
</evidence>
<protein>
    <submittedName>
        <fullName evidence="6">DNA-binding transcriptional LysR family regulator</fullName>
    </submittedName>
</protein>
<dbReference type="InterPro" id="IPR036388">
    <property type="entry name" value="WH-like_DNA-bd_sf"/>
</dbReference>
<dbReference type="RefSeq" id="WP_183386010.1">
    <property type="nucleotide sequence ID" value="NZ_JACHXM010000001.1"/>
</dbReference>
<dbReference type="GO" id="GO:0003700">
    <property type="term" value="F:DNA-binding transcription factor activity"/>
    <property type="evidence" value="ECO:0007669"/>
    <property type="project" value="InterPro"/>
</dbReference>
<sequence length="291" mass="32371">MELSQLRVFLVIAEELNLTRAAAKLHMTQPPLSRRIKTIEEELGTQLFFRSPRGLSLTATGEFLHEQAKQILSKVETSMATIRQMERGQAPIFGIGFVPSVFYGQLPLLVRSLRQKDEVELALRELTTVEQVQALKAGRIDLGFGRLKIDDPEIEQKVLFDEPLIAALPADHPLRDRQPTLAELAEYPLILFPATPRPSLADMVQGQFRRRGIAIRVVQETNELQTALGLVASGLGITLVPEQVSCVHRPGIVFTPLADETITSPVIYSRRKGEPLSPVMRQVDALLSEEG</sequence>
<accession>A0A7W5G4Q6</accession>
<comment type="similarity">
    <text evidence="1">Belongs to the LysR transcriptional regulatory family.</text>
</comment>
<dbReference type="GO" id="GO:0003677">
    <property type="term" value="F:DNA binding"/>
    <property type="evidence" value="ECO:0007669"/>
    <property type="project" value="UniProtKB-KW"/>
</dbReference>
<dbReference type="Pfam" id="PF03466">
    <property type="entry name" value="LysR_substrate"/>
    <property type="match status" value="1"/>
</dbReference>
<dbReference type="PANTHER" id="PTHR30346:SF17">
    <property type="entry name" value="LYSR FAMILY TRANSCRIPTIONAL REGULATOR"/>
    <property type="match status" value="1"/>
</dbReference>
<feature type="domain" description="HTH lysR-type" evidence="5">
    <location>
        <begin position="1"/>
        <end position="58"/>
    </location>
</feature>
<dbReference type="Proteomes" id="UP000525987">
    <property type="component" value="Unassembled WGS sequence"/>
</dbReference>
<keyword evidence="2" id="KW-0805">Transcription regulation</keyword>
<evidence type="ECO:0000256" key="2">
    <source>
        <dbReference type="ARBA" id="ARBA00023015"/>
    </source>
</evidence>
<dbReference type="SUPFAM" id="SSF53850">
    <property type="entry name" value="Periplasmic binding protein-like II"/>
    <property type="match status" value="1"/>
</dbReference>
<evidence type="ECO:0000256" key="3">
    <source>
        <dbReference type="ARBA" id="ARBA00023125"/>
    </source>
</evidence>
<evidence type="ECO:0000256" key="4">
    <source>
        <dbReference type="ARBA" id="ARBA00023163"/>
    </source>
</evidence>
<dbReference type="PRINTS" id="PR00039">
    <property type="entry name" value="HTHLYSR"/>
</dbReference>
<comment type="caution">
    <text evidence="6">The sequence shown here is derived from an EMBL/GenBank/DDBJ whole genome shotgun (WGS) entry which is preliminary data.</text>
</comment>
<name>A0A7W5G4Q6_9GAMM</name>
<evidence type="ECO:0000313" key="6">
    <source>
        <dbReference type="EMBL" id="MBB3139611.1"/>
    </source>
</evidence>
<keyword evidence="7" id="KW-1185">Reference proteome</keyword>
<reference evidence="6 7" key="1">
    <citation type="submission" date="2020-08" db="EMBL/GenBank/DDBJ databases">
        <title>Genomic Encyclopedia of Type Strains, Phase III (KMG-III): the genomes of soil and plant-associated and newly described type strains.</title>
        <authorList>
            <person name="Whitman W."/>
        </authorList>
    </citation>
    <scope>NUCLEOTIDE SEQUENCE [LARGE SCALE GENOMIC DNA]</scope>
    <source>
        <strain evidence="6 7">CECT 5995</strain>
    </source>
</reference>
<organism evidence="6 7">
    <name type="scientific">Halomonas organivorans</name>
    <dbReference type="NCBI Taxonomy" id="257772"/>
    <lineage>
        <taxon>Bacteria</taxon>
        <taxon>Pseudomonadati</taxon>
        <taxon>Pseudomonadota</taxon>
        <taxon>Gammaproteobacteria</taxon>
        <taxon>Oceanospirillales</taxon>
        <taxon>Halomonadaceae</taxon>
        <taxon>Halomonas</taxon>
    </lineage>
</organism>
<dbReference type="EMBL" id="JACHXM010000001">
    <property type="protein sequence ID" value="MBB3139611.1"/>
    <property type="molecule type" value="Genomic_DNA"/>
</dbReference>
<keyword evidence="4" id="KW-0804">Transcription</keyword>
<dbReference type="InterPro" id="IPR000847">
    <property type="entry name" value="LysR_HTH_N"/>
</dbReference>
<dbReference type="AlphaFoldDB" id="A0A7W5G4Q6"/>